<dbReference type="Proteomes" id="UP000245390">
    <property type="component" value="Unassembled WGS sequence"/>
</dbReference>
<gene>
    <name evidence="2" type="ORF">C8D95_109120</name>
</gene>
<accession>A0A316G339</accession>
<keyword evidence="1" id="KW-1133">Transmembrane helix</keyword>
<evidence type="ECO:0008006" key="4">
    <source>
        <dbReference type="Google" id="ProtNLM"/>
    </source>
</evidence>
<organism evidence="2 3">
    <name type="scientific">Silicimonas algicola</name>
    <dbReference type="NCBI Taxonomy" id="1826607"/>
    <lineage>
        <taxon>Bacteria</taxon>
        <taxon>Pseudomonadati</taxon>
        <taxon>Pseudomonadota</taxon>
        <taxon>Alphaproteobacteria</taxon>
        <taxon>Rhodobacterales</taxon>
        <taxon>Paracoccaceae</taxon>
    </lineage>
</organism>
<evidence type="ECO:0000313" key="3">
    <source>
        <dbReference type="Proteomes" id="UP000245390"/>
    </source>
</evidence>
<proteinExistence type="predicted"/>
<comment type="caution">
    <text evidence="2">The sequence shown here is derived from an EMBL/GenBank/DDBJ whole genome shotgun (WGS) entry which is preliminary data.</text>
</comment>
<reference evidence="2 3" key="1">
    <citation type="submission" date="2018-05" db="EMBL/GenBank/DDBJ databases">
        <title>Genomic Encyclopedia of Type Strains, Phase IV (KMG-IV): sequencing the most valuable type-strain genomes for metagenomic binning, comparative biology and taxonomic classification.</title>
        <authorList>
            <person name="Goeker M."/>
        </authorList>
    </citation>
    <scope>NUCLEOTIDE SEQUENCE [LARGE SCALE GENOMIC DNA]</scope>
    <source>
        <strain evidence="2 3">DSM 103371</strain>
    </source>
</reference>
<keyword evidence="1" id="KW-0812">Transmembrane</keyword>
<protein>
    <recommendedName>
        <fullName evidence="4">Dihydroorotate dehydrogenase</fullName>
    </recommendedName>
</protein>
<name>A0A316G339_9RHOB</name>
<dbReference type="EMBL" id="QGGV01000009">
    <property type="protein sequence ID" value="PWK55033.1"/>
    <property type="molecule type" value="Genomic_DNA"/>
</dbReference>
<keyword evidence="3" id="KW-1185">Reference proteome</keyword>
<evidence type="ECO:0000313" key="2">
    <source>
        <dbReference type="EMBL" id="PWK55033.1"/>
    </source>
</evidence>
<evidence type="ECO:0000256" key="1">
    <source>
        <dbReference type="SAM" id="Phobius"/>
    </source>
</evidence>
<dbReference type="AlphaFoldDB" id="A0A316G339"/>
<feature type="transmembrane region" description="Helical" evidence="1">
    <location>
        <begin position="63"/>
        <end position="87"/>
    </location>
</feature>
<sequence length="122" mass="12787">MTMDSSQDGRDDRALDALFEAGRARPPLPSSAFLSRLEADAVASLSQRPVETAPRRRGLPRRFGFPGIFAASGLSLSAAAGVIIGFASPDLVSPYTTLSDTGDDIATLYTFLPGADLAALDE</sequence>
<keyword evidence="1" id="KW-0472">Membrane</keyword>